<proteinExistence type="predicted"/>
<organism evidence="1 2">
    <name type="scientific">Gymnopus androsaceus JB14</name>
    <dbReference type="NCBI Taxonomy" id="1447944"/>
    <lineage>
        <taxon>Eukaryota</taxon>
        <taxon>Fungi</taxon>
        <taxon>Dikarya</taxon>
        <taxon>Basidiomycota</taxon>
        <taxon>Agaricomycotina</taxon>
        <taxon>Agaricomycetes</taxon>
        <taxon>Agaricomycetidae</taxon>
        <taxon>Agaricales</taxon>
        <taxon>Marasmiineae</taxon>
        <taxon>Omphalotaceae</taxon>
        <taxon>Gymnopus</taxon>
    </lineage>
</organism>
<evidence type="ECO:0000313" key="1">
    <source>
        <dbReference type="EMBL" id="KAE9408469.1"/>
    </source>
</evidence>
<keyword evidence="2" id="KW-1185">Reference proteome</keyword>
<evidence type="ECO:0000313" key="2">
    <source>
        <dbReference type="Proteomes" id="UP000799118"/>
    </source>
</evidence>
<dbReference type="AlphaFoldDB" id="A0A6A4ID07"/>
<dbReference type="EMBL" id="ML769391">
    <property type="protein sequence ID" value="KAE9408469.1"/>
    <property type="molecule type" value="Genomic_DNA"/>
</dbReference>
<dbReference type="Proteomes" id="UP000799118">
    <property type="component" value="Unassembled WGS sequence"/>
</dbReference>
<gene>
    <name evidence="1" type="ORF">BT96DRAFT_932682</name>
</gene>
<name>A0A6A4ID07_9AGAR</name>
<reference evidence="1" key="1">
    <citation type="journal article" date="2019" name="Environ. Microbiol.">
        <title>Fungal ecological strategies reflected in gene transcription - a case study of two litter decomposers.</title>
        <authorList>
            <person name="Barbi F."/>
            <person name="Kohler A."/>
            <person name="Barry K."/>
            <person name="Baskaran P."/>
            <person name="Daum C."/>
            <person name="Fauchery L."/>
            <person name="Ihrmark K."/>
            <person name="Kuo A."/>
            <person name="LaButti K."/>
            <person name="Lipzen A."/>
            <person name="Morin E."/>
            <person name="Grigoriev I.V."/>
            <person name="Henrissat B."/>
            <person name="Lindahl B."/>
            <person name="Martin F."/>
        </authorList>
    </citation>
    <scope>NUCLEOTIDE SEQUENCE</scope>
    <source>
        <strain evidence="1">JB14</strain>
    </source>
</reference>
<accession>A0A6A4ID07</accession>
<protein>
    <submittedName>
        <fullName evidence="1">Uncharacterized protein</fullName>
    </submittedName>
</protein>
<sequence length="205" mass="23057">MPSPVPSDSFTTSSSITRQFNKATISRRFKMAPHYRGFSYDAYYCSNISYDVFPRLPIAQKDRSSHLYRQLWNHLWNLSLGSSNIVFWLTLLDCIGLHPSITSSPLSTLAPALCFQAHQFFGAIEILRLAQDKGGQLLRPGAHAVRFSAYNIMIYVPACAVNGQCAYDCCSYSRSFLQAEYNDDGDDNLCSWVIAPGRMLTVDDE</sequence>